<feature type="compositionally biased region" description="Polar residues" evidence="1">
    <location>
        <begin position="111"/>
        <end position="127"/>
    </location>
</feature>
<feature type="region of interest" description="Disordered" evidence="1">
    <location>
        <begin position="91"/>
        <end position="135"/>
    </location>
</feature>
<evidence type="ECO:0000313" key="4">
    <source>
        <dbReference type="RefSeq" id="XP_022344310.1"/>
    </source>
</evidence>
<keyword evidence="2" id="KW-0472">Membrane</keyword>
<evidence type="ECO:0000256" key="2">
    <source>
        <dbReference type="SAM" id="Phobius"/>
    </source>
</evidence>
<keyword evidence="3" id="KW-1185">Reference proteome</keyword>
<evidence type="ECO:0000313" key="3">
    <source>
        <dbReference type="Proteomes" id="UP000694844"/>
    </source>
</evidence>
<evidence type="ECO:0000256" key="1">
    <source>
        <dbReference type="SAM" id="MobiDB-lite"/>
    </source>
</evidence>
<dbReference type="AlphaFoldDB" id="A0A8B8EWC7"/>
<dbReference type="RefSeq" id="XP_022344310.1">
    <property type="nucleotide sequence ID" value="XM_022488602.1"/>
</dbReference>
<keyword evidence="2" id="KW-0812">Transmembrane</keyword>
<accession>A0A8B8EWC7</accession>
<feature type="transmembrane region" description="Helical" evidence="2">
    <location>
        <begin position="53"/>
        <end position="75"/>
    </location>
</feature>
<gene>
    <name evidence="4" type="primary">LOC111137231</name>
</gene>
<keyword evidence="2" id="KW-1133">Transmembrane helix</keyword>
<dbReference type="KEGG" id="cvn:111137231"/>
<proteinExistence type="predicted"/>
<protein>
    <submittedName>
        <fullName evidence="4">Uncharacterized protein LOC111137231</fullName>
    </submittedName>
</protein>
<name>A0A8B8EWC7_CRAVI</name>
<dbReference type="GeneID" id="111137231"/>
<sequence>MSLYIEEQNYGFESFTIMAQFWELPSTQSVDGEVPRDNTTSFSSDTGDAGADLTVVFVVVVMIVLMAIGLGIAWWKRRNIRVWISGLLTNQHQHGADVKEKDETEEEIAATAQSSSPGADNENNVDSSEPLLADT</sequence>
<dbReference type="Proteomes" id="UP000694844">
    <property type="component" value="Chromosome 5"/>
</dbReference>
<reference evidence="4" key="1">
    <citation type="submission" date="2025-08" db="UniProtKB">
        <authorList>
            <consortium name="RefSeq"/>
        </authorList>
    </citation>
    <scope>IDENTIFICATION</scope>
    <source>
        <tissue evidence="4">Whole sample</tissue>
    </source>
</reference>
<organism evidence="3 4">
    <name type="scientific">Crassostrea virginica</name>
    <name type="common">Eastern oyster</name>
    <dbReference type="NCBI Taxonomy" id="6565"/>
    <lineage>
        <taxon>Eukaryota</taxon>
        <taxon>Metazoa</taxon>
        <taxon>Spiralia</taxon>
        <taxon>Lophotrochozoa</taxon>
        <taxon>Mollusca</taxon>
        <taxon>Bivalvia</taxon>
        <taxon>Autobranchia</taxon>
        <taxon>Pteriomorphia</taxon>
        <taxon>Ostreida</taxon>
        <taxon>Ostreoidea</taxon>
        <taxon>Ostreidae</taxon>
        <taxon>Crassostrea</taxon>
    </lineage>
</organism>